<evidence type="ECO:0000313" key="2">
    <source>
        <dbReference type="EMBL" id="TLX22715.1"/>
    </source>
</evidence>
<proteinExistence type="predicted"/>
<accession>A0A5R9PGV4</accession>
<feature type="chain" id="PRO_5024398783" description="Lipoprotein" evidence="1">
    <location>
        <begin position="20"/>
        <end position="264"/>
    </location>
</feature>
<reference evidence="2 3" key="1">
    <citation type="submission" date="2019-04" db="EMBL/GenBank/DDBJ databases">
        <authorList>
            <person name="Grouzdev D.S."/>
            <person name="Nazina T.N."/>
        </authorList>
    </citation>
    <scope>NUCLEOTIDE SEQUENCE [LARGE SCALE GENOMIC DNA]</scope>
    <source>
        <strain evidence="2 3">SHC 3-19</strain>
    </source>
</reference>
<dbReference type="RefSeq" id="WP_138346868.1">
    <property type="nucleotide sequence ID" value="NZ_SROY01000001.1"/>
</dbReference>
<evidence type="ECO:0000256" key="1">
    <source>
        <dbReference type="SAM" id="SignalP"/>
    </source>
</evidence>
<name>A0A5R9PGV4_9GAMM</name>
<comment type="caution">
    <text evidence="2">The sequence shown here is derived from an EMBL/GenBank/DDBJ whole genome shotgun (WGS) entry which is preliminary data.</text>
</comment>
<keyword evidence="1" id="KW-0732">Signal</keyword>
<dbReference type="PROSITE" id="PS51257">
    <property type="entry name" value="PROKAR_LIPOPROTEIN"/>
    <property type="match status" value="1"/>
</dbReference>
<sequence length="264" mass="28156">MNKPFATAAAALICLAAAAGCHSSAGEDVPDHAGKADVEANRPALHATLRWERLYDGKNVPRENYATLVQDCKAAGWPVQELAAADVQKLGKGFVELWQDARGAYGRQTVWDFTVVDTDEPNCVVKLKETVGHESRSFREIDGTPIEISPVDPAEAVATAKLLGFTRVGESQVKGQPCTRWRSKNHEECVWSGGLGIGMSDAPTESLCTTLGPMAYLKGLPLESMHGPRGAGCNLELETMSVGKGLLPEVGRAMAELDAPAAED</sequence>
<protein>
    <recommendedName>
        <fullName evidence="4">Lipoprotein</fullName>
    </recommendedName>
</protein>
<evidence type="ECO:0008006" key="4">
    <source>
        <dbReference type="Google" id="ProtNLM"/>
    </source>
</evidence>
<keyword evidence="3" id="KW-1185">Reference proteome</keyword>
<feature type="signal peptide" evidence="1">
    <location>
        <begin position="1"/>
        <end position="19"/>
    </location>
</feature>
<gene>
    <name evidence="2" type="ORF">E5S66_01405</name>
</gene>
<organism evidence="2 3">
    <name type="scientific">Thermomonas fusca</name>
    <dbReference type="NCBI Taxonomy" id="215690"/>
    <lineage>
        <taxon>Bacteria</taxon>
        <taxon>Pseudomonadati</taxon>
        <taxon>Pseudomonadota</taxon>
        <taxon>Gammaproteobacteria</taxon>
        <taxon>Lysobacterales</taxon>
        <taxon>Lysobacteraceae</taxon>
        <taxon>Thermomonas</taxon>
    </lineage>
</organism>
<evidence type="ECO:0000313" key="3">
    <source>
        <dbReference type="Proteomes" id="UP000308508"/>
    </source>
</evidence>
<dbReference type="AlphaFoldDB" id="A0A5R9PGV4"/>
<dbReference type="EMBL" id="SROY01000001">
    <property type="protein sequence ID" value="TLX22715.1"/>
    <property type="molecule type" value="Genomic_DNA"/>
</dbReference>
<dbReference type="Proteomes" id="UP000308508">
    <property type="component" value="Unassembled WGS sequence"/>
</dbReference>